<feature type="repeat" description="ANK" evidence="8">
    <location>
        <begin position="1058"/>
        <end position="1091"/>
    </location>
</feature>
<dbReference type="GO" id="GO:0022857">
    <property type="term" value="F:transmembrane transporter activity"/>
    <property type="evidence" value="ECO:0007669"/>
    <property type="project" value="TreeGrafter"/>
</dbReference>
<keyword evidence="5" id="KW-0406">Ion transport</keyword>
<dbReference type="InterPro" id="IPR056884">
    <property type="entry name" value="NPHP3-like_N"/>
</dbReference>
<evidence type="ECO:0000256" key="6">
    <source>
        <dbReference type="ARBA" id="ARBA00023180"/>
    </source>
</evidence>
<dbReference type="Gene3D" id="1.25.40.20">
    <property type="entry name" value="Ankyrin repeat-containing domain"/>
    <property type="match status" value="4"/>
</dbReference>
<feature type="repeat" description="ANK" evidence="8">
    <location>
        <begin position="886"/>
        <end position="907"/>
    </location>
</feature>
<evidence type="ECO:0000313" key="12">
    <source>
        <dbReference type="Proteomes" id="UP000698800"/>
    </source>
</evidence>
<name>A0A9P8L1A2_9PEZI</name>
<dbReference type="Gene3D" id="3.40.50.300">
    <property type="entry name" value="P-loop containing nucleotide triphosphate hydrolases"/>
    <property type="match status" value="1"/>
</dbReference>
<dbReference type="EMBL" id="JAGHQL010000248">
    <property type="protein sequence ID" value="KAH0535997.1"/>
    <property type="molecule type" value="Genomic_DNA"/>
</dbReference>
<keyword evidence="6" id="KW-0325">Glycoprotein</keyword>
<dbReference type="PANTHER" id="PTHR47143">
    <property type="entry name" value="TRANSIENT RECEPTOR POTENTIAL CATION CHANNEL PROTEIN PAINLESS"/>
    <property type="match status" value="1"/>
</dbReference>
<dbReference type="Pfam" id="PF24883">
    <property type="entry name" value="NPHP3_N"/>
    <property type="match status" value="1"/>
</dbReference>
<evidence type="ECO:0000256" key="7">
    <source>
        <dbReference type="ARBA" id="ARBA00023303"/>
    </source>
</evidence>
<evidence type="ECO:0000256" key="4">
    <source>
        <dbReference type="ARBA" id="ARBA00023043"/>
    </source>
</evidence>
<dbReference type="SUPFAM" id="SSF48403">
    <property type="entry name" value="Ankyrin repeat"/>
    <property type="match status" value="2"/>
</dbReference>
<feature type="repeat" description="ANK" evidence="8">
    <location>
        <begin position="1159"/>
        <end position="1180"/>
    </location>
</feature>
<accession>A0A9P8L1A2</accession>
<keyword evidence="1" id="KW-0813">Transport</keyword>
<sequence length="1300" mass="145044">MSNPKDYTVGWICAITTEYVAASEFLDEEHERPEYVAQNDNNDYTLGRVGKHNVVIAVLPDGEYGTASAASVARDMLHSFPNIRIGLMVGIGGGAPSRKHDIRLGDIVVSSPRNGNSGVFQYDFGKTIQDQSFQVTGFLNQPPMVLQAAVNGLKAQYERKGNRFEEVIHSILEENPRLQRKYRRPAPSSDRFYRAKFTHLSDDQAEFAHPPNDQAEFTKPLNDQASCTAFCGDNPTNLIFRHKRTEREDSPAVHYGLIASANQLMKDALLRDKFAKENDVLCFEMEAAGLMNQFPCLVIRGICDYSDTHKNEEWQGYAAMAAAAYAKDLLCRILPNKVEAENKISDLLSGVLDTVSRTRANVETMRFKLDRNEDLEMLDWLTPIDYGPQQSDFIKRRQEGTGTWLLHANKFNTWLDQRNKTLFCSGIPGAGKTILTSIVVDHLCSKYKTDFSVGIAYLYCNFRQQQQQKPEDLLSSLLKQLVQKQVSVPESVKTLYECHNRERTRPSFNQILEALKSVTAQYSRVLIIVDALDECGVSNGERQKFLSAIFNLQDKTGANIFATSRINDSIARLFEAAISLEIRASNEDVESYLDGQMLLLQSDILDDALRGMIRREVIRAIDGMFLLAQLHMNTLMDQPTKGDIKQALQHLTKGRDGLDKTYKQTMERIEDQGSRTRELAKRILAWIIHAKRPLSTAELQHALGVRPLTKKLDEDYLPSVRVLRSVCAGLVTIDEQSRIVRLVHYTTQEYFERTWTNWFPHAQMDITNVCVTYLSFDVFETGFCQSDGEFEARLQTNVLYDYAARNWGYHAHTSLIKEELILNLLESRAKVSAASQAMMAFRSYPGYSQRMPRQMTAVHVAAYFGLVGTIMGLLKNGYNPDLRDSYGRTPLSWAARRGHEAVVKLLLAMEKVDLNSKDSSGRTPLSWAAEGGQEAVVKLLLATEKVDLDSKDSSGRTPLSWATEGGQEAVVKLLLATERVDLNSKGDSSGRMPLSWAARRGHEAVVRVLLATEKVDLNSKDYYGRTPLSWAAECGHEAVVKLLLATEKVDLDSKEDFSGRTPLSWAAERAHEAVVKLLLATEKVDLNSKDSSGRTPLSRAAERGYEAVVKLLATEKVDLDSKDSSGRTPLSWAAEGGQEAVVKLLLATEKVDLDSKDPSGRTPLSWAAERGHEVVVKLLLATEKVDLDSKDSSGQTPLSWAARRGREAVVKLLLATEKVGLDPKDSSGRTPLSWAAERGHEVVVKLLLATEKVDLDSKDPSGRTPLSWSAARGHEAVVKLLLAMEKVDLDSKDSSGRTPL</sequence>
<dbReference type="SMART" id="SM00248">
    <property type="entry name" value="ANK"/>
    <property type="match status" value="13"/>
</dbReference>
<dbReference type="GO" id="GO:0003824">
    <property type="term" value="F:catalytic activity"/>
    <property type="evidence" value="ECO:0007669"/>
    <property type="project" value="InterPro"/>
</dbReference>
<dbReference type="GO" id="GO:0034220">
    <property type="term" value="P:monoatomic ion transmembrane transport"/>
    <property type="evidence" value="ECO:0007669"/>
    <property type="project" value="UniProtKB-KW"/>
</dbReference>
<dbReference type="OrthoDB" id="1577640at2759"/>
<evidence type="ECO:0000256" key="1">
    <source>
        <dbReference type="ARBA" id="ARBA00022448"/>
    </source>
</evidence>
<comment type="caution">
    <text evidence="11">The sequence shown here is derived from an EMBL/GenBank/DDBJ whole genome shotgun (WGS) entry which is preliminary data.</text>
</comment>
<dbReference type="GO" id="GO:1902495">
    <property type="term" value="C:transmembrane transporter complex"/>
    <property type="evidence" value="ECO:0007669"/>
    <property type="project" value="TreeGrafter"/>
</dbReference>
<dbReference type="Gene3D" id="3.40.50.1580">
    <property type="entry name" value="Nucleoside phosphorylase domain"/>
    <property type="match status" value="1"/>
</dbReference>
<dbReference type="SUPFAM" id="SSF52540">
    <property type="entry name" value="P-loop containing nucleoside triphosphate hydrolases"/>
    <property type="match status" value="1"/>
</dbReference>
<keyword evidence="12" id="KW-1185">Reference proteome</keyword>
<feature type="repeat" description="ANK" evidence="8">
    <location>
        <begin position="920"/>
        <end position="941"/>
    </location>
</feature>
<feature type="domain" description="Nephrocystin 3-like N-terminal" evidence="10">
    <location>
        <begin position="400"/>
        <end position="565"/>
    </location>
</feature>
<evidence type="ECO:0000259" key="10">
    <source>
        <dbReference type="Pfam" id="PF24883"/>
    </source>
</evidence>
<proteinExistence type="predicted"/>
<feature type="repeat" description="ANK" evidence="8">
    <location>
        <begin position="1227"/>
        <end position="1248"/>
    </location>
</feature>
<feature type="non-terminal residue" evidence="11">
    <location>
        <position position="1300"/>
    </location>
</feature>
<feature type="repeat" description="ANK" evidence="8">
    <location>
        <begin position="1092"/>
        <end position="1124"/>
    </location>
</feature>
<feature type="repeat" description="ANK" evidence="8">
    <location>
        <begin position="1261"/>
        <end position="1282"/>
    </location>
</feature>
<dbReference type="Pfam" id="PF13637">
    <property type="entry name" value="Ank_4"/>
    <property type="match status" value="2"/>
</dbReference>
<evidence type="ECO:0000256" key="8">
    <source>
        <dbReference type="PROSITE-ProRule" id="PRU00023"/>
    </source>
</evidence>
<keyword evidence="2" id="KW-0716">Sensory transduction</keyword>
<protein>
    <recommendedName>
        <fullName evidence="13">Nucleoside phosphorylase domain-containing protein</fullName>
    </recommendedName>
</protein>
<feature type="repeat" description="ANK" evidence="8">
    <location>
        <begin position="1193"/>
        <end position="1214"/>
    </location>
</feature>
<dbReference type="PROSITE" id="PS50088">
    <property type="entry name" value="ANK_REPEAT"/>
    <property type="match status" value="11"/>
</dbReference>
<evidence type="ECO:0000313" key="11">
    <source>
        <dbReference type="EMBL" id="KAH0535997.1"/>
    </source>
</evidence>
<feature type="repeat" description="ANK" evidence="8">
    <location>
        <begin position="853"/>
        <end position="885"/>
    </location>
</feature>
<dbReference type="Pfam" id="PF22939">
    <property type="entry name" value="WHD_GPIID"/>
    <property type="match status" value="1"/>
</dbReference>
<organism evidence="11 12">
    <name type="scientific">Glutinoglossum americanum</name>
    <dbReference type="NCBI Taxonomy" id="1670608"/>
    <lineage>
        <taxon>Eukaryota</taxon>
        <taxon>Fungi</taxon>
        <taxon>Dikarya</taxon>
        <taxon>Ascomycota</taxon>
        <taxon>Pezizomycotina</taxon>
        <taxon>Geoglossomycetes</taxon>
        <taxon>Geoglossales</taxon>
        <taxon>Geoglossaceae</taxon>
        <taxon>Glutinoglossum</taxon>
    </lineage>
</organism>
<dbReference type="GO" id="GO:0009116">
    <property type="term" value="P:nucleoside metabolic process"/>
    <property type="evidence" value="ECO:0007669"/>
    <property type="project" value="InterPro"/>
</dbReference>
<keyword evidence="4 8" id="KW-0040">ANK repeat</keyword>
<dbReference type="PROSITE" id="PS50297">
    <property type="entry name" value="ANK_REP_REGION"/>
    <property type="match status" value="10"/>
</dbReference>
<evidence type="ECO:0000256" key="3">
    <source>
        <dbReference type="ARBA" id="ARBA00022737"/>
    </source>
</evidence>
<reference evidence="11" key="1">
    <citation type="submission" date="2021-03" db="EMBL/GenBank/DDBJ databases">
        <title>Comparative genomics and phylogenomic investigation of the class Geoglossomycetes provide insights into ecological specialization and systematics.</title>
        <authorList>
            <person name="Melie T."/>
            <person name="Pirro S."/>
            <person name="Miller A.N."/>
            <person name="Quandt A."/>
        </authorList>
    </citation>
    <scope>NUCLEOTIDE SEQUENCE</scope>
    <source>
        <strain evidence="11">GBOQ0MN5Z8</strain>
    </source>
</reference>
<evidence type="ECO:0000256" key="5">
    <source>
        <dbReference type="ARBA" id="ARBA00023065"/>
    </source>
</evidence>
<dbReference type="SUPFAM" id="SSF53167">
    <property type="entry name" value="Purine and uridine phosphorylases"/>
    <property type="match status" value="1"/>
</dbReference>
<dbReference type="Pfam" id="PF12796">
    <property type="entry name" value="Ank_2"/>
    <property type="match status" value="4"/>
</dbReference>
<dbReference type="InterPro" id="IPR054471">
    <property type="entry name" value="GPIID_WHD"/>
</dbReference>
<dbReference type="InterPro" id="IPR027417">
    <property type="entry name" value="P-loop_NTPase"/>
</dbReference>
<dbReference type="Proteomes" id="UP000698800">
    <property type="component" value="Unassembled WGS sequence"/>
</dbReference>
<keyword evidence="7" id="KW-0407">Ion channel</keyword>
<feature type="domain" description="GPI inositol-deacylase winged helix" evidence="9">
    <location>
        <begin position="672"/>
        <end position="751"/>
    </location>
</feature>
<dbReference type="InterPro" id="IPR052076">
    <property type="entry name" value="TRP_cation_channel"/>
</dbReference>
<feature type="repeat" description="ANK" evidence="8">
    <location>
        <begin position="1125"/>
        <end position="1146"/>
    </location>
</feature>
<evidence type="ECO:0000256" key="2">
    <source>
        <dbReference type="ARBA" id="ARBA00022606"/>
    </source>
</evidence>
<keyword evidence="3" id="KW-0677">Repeat</keyword>
<dbReference type="InterPro" id="IPR002110">
    <property type="entry name" value="Ankyrin_rpt"/>
</dbReference>
<dbReference type="PANTHER" id="PTHR47143:SF1">
    <property type="entry name" value="ION_TRANS DOMAIN-CONTAINING PROTEIN"/>
    <property type="match status" value="1"/>
</dbReference>
<evidence type="ECO:0008006" key="13">
    <source>
        <dbReference type="Google" id="ProtNLM"/>
    </source>
</evidence>
<evidence type="ECO:0000259" key="9">
    <source>
        <dbReference type="Pfam" id="PF22939"/>
    </source>
</evidence>
<feature type="repeat" description="ANK" evidence="8">
    <location>
        <begin position="1023"/>
        <end position="1044"/>
    </location>
</feature>
<gene>
    <name evidence="11" type="ORF">FGG08_007114</name>
</gene>
<dbReference type="InterPro" id="IPR035994">
    <property type="entry name" value="Nucleoside_phosphorylase_sf"/>
</dbReference>
<dbReference type="InterPro" id="IPR036770">
    <property type="entry name" value="Ankyrin_rpt-contain_sf"/>
</dbReference>